<dbReference type="InterPro" id="IPR051395">
    <property type="entry name" value="Cytochrome_c_Peroxidase/MauG"/>
</dbReference>
<dbReference type="EMBL" id="CP030032">
    <property type="protein sequence ID" value="AWV88730.1"/>
    <property type="molecule type" value="Genomic_DNA"/>
</dbReference>
<dbReference type="AlphaFoldDB" id="A0A2Z4FIN7"/>
<gene>
    <name evidence="3" type="ORF">DN745_05015</name>
</gene>
<sequence>MSTTHLNHLQRLAWAAVAAALWAGCSDAPAPASTTDANFDTTSDLADATSRPDAGDASDTRESSDSSDTSTPPVSVEHLLPPVEQTGGALTSDSTQWRFMELADTLGLEQTLRFSQGRELFVAEWEPAPSSRPVIDGLGPHFNEVSCAGCHPSSGRPATLGPDGQVHPGLLIRLVRETDQGRLPDPVFGPQFQPRSIAGVAAEGHVSWYPTATSSDNNHGAPRFSIEPHPSYGALHPDTRALGRASPHLVGLGLLDLVADATILEAADPEDADGDGISGRPNILDDGRLGRFGWKALQPTLRGQSAMALAQDMGITSPEVMAENCSASQHDCLQSPSGGSPEVDEQGLAALVEYQRYIGVPAVRRHAGRATLEAGARHFDAAGCTGCHRPKLVTRALPDRPLLSEQILHPFTDLLLHDMGEGLSDPAGEGNAGAREWRTAPLWGLGLVESLNPNARFLHDGRAQNLEEAILWHGGEADPARRYVEALNDDGRRALLEFVRSL</sequence>
<evidence type="ECO:0000256" key="1">
    <source>
        <dbReference type="SAM" id="MobiDB-lite"/>
    </source>
</evidence>
<dbReference type="SUPFAM" id="SSF46626">
    <property type="entry name" value="Cytochrome c"/>
    <property type="match status" value="1"/>
</dbReference>
<evidence type="ECO:0000256" key="2">
    <source>
        <dbReference type="SAM" id="SignalP"/>
    </source>
</evidence>
<dbReference type="PANTHER" id="PTHR30600:SF4">
    <property type="entry name" value="CYTOCHROME C DOMAIN-CONTAINING PROTEIN"/>
    <property type="match status" value="1"/>
</dbReference>
<feature type="compositionally biased region" description="Low complexity" evidence="1">
    <location>
        <begin position="66"/>
        <end position="77"/>
    </location>
</feature>
<feature type="compositionally biased region" description="Polar residues" evidence="1">
    <location>
        <begin position="35"/>
        <end position="44"/>
    </location>
</feature>
<dbReference type="PANTHER" id="PTHR30600">
    <property type="entry name" value="CYTOCHROME C PEROXIDASE-RELATED"/>
    <property type="match status" value="1"/>
</dbReference>
<accession>A0A2Z4FIN7</accession>
<feature type="signal peptide" evidence="2">
    <location>
        <begin position="1"/>
        <end position="23"/>
    </location>
</feature>
<dbReference type="PIRSF" id="PIRSF028099">
    <property type="entry name" value="DUF1111"/>
    <property type="match status" value="1"/>
</dbReference>
<dbReference type="GO" id="GO:0004130">
    <property type="term" value="F:cytochrome-c peroxidase activity"/>
    <property type="evidence" value="ECO:0007669"/>
    <property type="project" value="TreeGrafter"/>
</dbReference>
<protein>
    <submittedName>
        <fullName evidence="3">Uncharacterized protein</fullName>
    </submittedName>
</protein>
<dbReference type="KEGG" id="bsed:DN745_05015"/>
<evidence type="ECO:0000313" key="4">
    <source>
        <dbReference type="Proteomes" id="UP000249799"/>
    </source>
</evidence>
<dbReference type="Pfam" id="PF06537">
    <property type="entry name" value="DHOR"/>
    <property type="match status" value="2"/>
</dbReference>
<dbReference type="Proteomes" id="UP000249799">
    <property type="component" value="Chromosome"/>
</dbReference>
<dbReference type="Gene3D" id="1.10.760.10">
    <property type="entry name" value="Cytochrome c-like domain"/>
    <property type="match status" value="1"/>
</dbReference>
<dbReference type="GO" id="GO:0020037">
    <property type="term" value="F:heme binding"/>
    <property type="evidence" value="ECO:0007669"/>
    <property type="project" value="InterPro"/>
</dbReference>
<proteinExistence type="predicted"/>
<dbReference type="GO" id="GO:0009055">
    <property type="term" value="F:electron transfer activity"/>
    <property type="evidence" value="ECO:0007669"/>
    <property type="project" value="InterPro"/>
</dbReference>
<organism evidence="3 4">
    <name type="scientific">Bradymonas sediminis</name>
    <dbReference type="NCBI Taxonomy" id="1548548"/>
    <lineage>
        <taxon>Bacteria</taxon>
        <taxon>Deltaproteobacteria</taxon>
        <taxon>Bradymonadales</taxon>
        <taxon>Bradymonadaceae</taxon>
        <taxon>Bradymonas</taxon>
    </lineage>
</organism>
<name>A0A2Z4FIN7_9DELT</name>
<dbReference type="InterPro" id="IPR009056">
    <property type="entry name" value="Cyt_c-like_dom"/>
</dbReference>
<evidence type="ECO:0000313" key="3">
    <source>
        <dbReference type="EMBL" id="AWV88730.1"/>
    </source>
</evidence>
<dbReference type="RefSeq" id="WP_111332701.1">
    <property type="nucleotide sequence ID" value="NZ_CP030032.1"/>
</dbReference>
<dbReference type="InterPro" id="IPR036909">
    <property type="entry name" value="Cyt_c-like_dom_sf"/>
</dbReference>
<dbReference type="OrthoDB" id="9805202at2"/>
<feature type="chain" id="PRO_5043803263" evidence="2">
    <location>
        <begin position="24"/>
        <end position="502"/>
    </location>
</feature>
<keyword evidence="4" id="KW-1185">Reference proteome</keyword>
<reference evidence="3 4" key="1">
    <citation type="submission" date="2018-06" db="EMBL/GenBank/DDBJ databases">
        <title>Lujinxingia sediminis gen. nov. sp. nov., a new facultative anaerobic member of the class Deltaproteobacteria, and proposal of Lujinxingaceae fam. nov.</title>
        <authorList>
            <person name="Guo L.-Y."/>
            <person name="Li C.-M."/>
            <person name="Wang S."/>
            <person name="Du Z.-J."/>
        </authorList>
    </citation>
    <scope>NUCLEOTIDE SEQUENCE [LARGE SCALE GENOMIC DNA]</scope>
    <source>
        <strain evidence="3 4">FA350</strain>
    </source>
</reference>
<dbReference type="PROSITE" id="PS51007">
    <property type="entry name" value="CYTC"/>
    <property type="match status" value="1"/>
</dbReference>
<dbReference type="InterPro" id="IPR010538">
    <property type="entry name" value="DHOR"/>
</dbReference>
<keyword evidence="2" id="KW-0732">Signal</keyword>
<feature type="region of interest" description="Disordered" evidence="1">
    <location>
        <begin position="35"/>
        <end position="92"/>
    </location>
</feature>